<dbReference type="InterPro" id="IPR014756">
    <property type="entry name" value="Ig_E-set"/>
</dbReference>
<feature type="domain" description="Secretion system C-terminal sorting" evidence="3">
    <location>
        <begin position="1110"/>
        <end position="1186"/>
    </location>
</feature>
<dbReference type="RefSeq" id="WP_182413466.1">
    <property type="nucleotide sequence ID" value="NZ_CP055153.1"/>
</dbReference>
<dbReference type="Pfam" id="PF20254">
    <property type="entry name" value="DMFA2_C"/>
    <property type="match status" value="1"/>
</dbReference>
<dbReference type="InterPro" id="IPR026444">
    <property type="entry name" value="Secre_tail"/>
</dbReference>
<protein>
    <submittedName>
        <fullName evidence="5">DUF4082 domain-containing protein</fullName>
    </submittedName>
</protein>
<reference evidence="5 6" key="2">
    <citation type="submission" date="2020-08" db="EMBL/GenBank/DDBJ databases">
        <title>Adhaeribacter dokdonensis sp. nov., isolated from the rhizosphere of Elymus tsukushiensis, a plant native to the Dokdo Islands, Republic of Korea.</title>
        <authorList>
            <person name="Ghim S.Y."/>
        </authorList>
    </citation>
    <scope>NUCLEOTIDE SEQUENCE [LARGE SCALE GENOMIC DNA]</scope>
    <source>
        <strain evidence="5 6">KUDC8001</strain>
    </source>
</reference>
<organism evidence="5 6">
    <name type="scientific">Adhaeribacter radiodurans</name>
    <dbReference type="NCBI Taxonomy" id="2745197"/>
    <lineage>
        <taxon>Bacteria</taxon>
        <taxon>Pseudomonadati</taxon>
        <taxon>Bacteroidota</taxon>
        <taxon>Cytophagia</taxon>
        <taxon>Cytophagales</taxon>
        <taxon>Hymenobacteraceae</taxon>
        <taxon>Adhaeribacter</taxon>
    </lineage>
</organism>
<dbReference type="InterPro" id="IPR013783">
    <property type="entry name" value="Ig-like_fold"/>
</dbReference>
<dbReference type="Gene3D" id="2.60.40.10">
    <property type="entry name" value="Immunoglobulins"/>
    <property type="match status" value="2"/>
</dbReference>
<gene>
    <name evidence="5" type="ORF">HUW48_24690</name>
</gene>
<dbReference type="SUPFAM" id="SSF81296">
    <property type="entry name" value="E set domains"/>
    <property type="match status" value="1"/>
</dbReference>
<dbReference type="Pfam" id="PF17957">
    <property type="entry name" value="Big_7"/>
    <property type="match status" value="2"/>
</dbReference>
<keyword evidence="1" id="KW-1133">Transmembrane helix</keyword>
<evidence type="ECO:0000256" key="1">
    <source>
        <dbReference type="SAM" id="Phobius"/>
    </source>
</evidence>
<keyword evidence="6" id="KW-1185">Reference proteome</keyword>
<evidence type="ECO:0000313" key="5">
    <source>
        <dbReference type="EMBL" id="QMU31024.1"/>
    </source>
</evidence>
<accession>A0A7L7LEC6</accession>
<name>A0A7L7LEC6_9BACT</name>
<dbReference type="KEGG" id="add:HUW48_24690"/>
<feature type="domain" description="DUF4082" evidence="2">
    <location>
        <begin position="663"/>
        <end position="806"/>
    </location>
</feature>
<dbReference type="Pfam" id="PF18962">
    <property type="entry name" value="Por_Secre_tail"/>
    <property type="match status" value="1"/>
</dbReference>
<evidence type="ECO:0000259" key="3">
    <source>
        <dbReference type="Pfam" id="PF18962"/>
    </source>
</evidence>
<dbReference type="Proteomes" id="UP000514509">
    <property type="component" value="Chromosome"/>
</dbReference>
<feature type="domain" description="N,N-dimethylformamidase beta subunit-like C-terminal" evidence="4">
    <location>
        <begin position="114"/>
        <end position="513"/>
    </location>
</feature>
<dbReference type="AlphaFoldDB" id="A0A7L7LEC6"/>
<evidence type="ECO:0000259" key="4">
    <source>
        <dbReference type="Pfam" id="PF20254"/>
    </source>
</evidence>
<reference evidence="5 6" key="1">
    <citation type="submission" date="2020-06" db="EMBL/GenBank/DDBJ databases">
        <authorList>
            <person name="Hwang Y.J."/>
        </authorList>
    </citation>
    <scope>NUCLEOTIDE SEQUENCE [LARGE SCALE GENOMIC DNA]</scope>
    <source>
        <strain evidence="5 6">KUDC8001</strain>
    </source>
</reference>
<dbReference type="InterPro" id="IPR025141">
    <property type="entry name" value="DUF4082"/>
</dbReference>
<dbReference type="EMBL" id="CP055153">
    <property type="protein sequence ID" value="QMU31024.1"/>
    <property type="molecule type" value="Genomic_DNA"/>
</dbReference>
<keyword evidence="1" id="KW-0812">Transmembrane</keyword>
<evidence type="ECO:0000313" key="6">
    <source>
        <dbReference type="Proteomes" id="UP000514509"/>
    </source>
</evidence>
<sequence length="1190" mass="125814">MNTTLTCKSLLLAGECTKGESCINSAKAFLKNYSSGNAAFVFLVILSLLLSLGTFKLSAQNAIVTENAKSGNPSSEWQISGAGDMSIQGFATDISYNKGTTARFKIKTNARAYTVKIYRLGYYQGNGARLQGTATVTATLPQTQPSCSTNSSTGLLDCGNWATSAQWVIPSNAVSGVYIAKLTRTDTQGSSHIVFIVRDDASTSNLLFQTSDATWQAYNIYGDNNNGRSLYTGTGGKAVKVSYNRPFVTRSGGGGGGAEEDWIFNAEYPMIRWIESNGYDVSYTTDVDSDRRGNLIANHKVFMSVGHDEYWSGAQRANVTAARNSGTNLAFFSGNEVYWKTRWENSIDGSGTSHRTLVCYKEGTQGENVCGNNCDPSPEWTGLWRSGCEIVTGSQINDGCHPENALTGQISWAENTAALTVPSTFKTFRFWRNTSVASLENGQTATLTNGIIGYEWDSEQEAYRSSYPAGRVVLSRTVINSQVHNCSLYRHSNGALIFGAGTVQYSWGLDSNHDRGSAAPSRALQQATVNLFADMGAQPGSLQTGLVTATASTDTQAPVTTILSPAEGASLPAGTAVTISGTATDANVVAGVEVSTDGGTTWRLANGTTNWTFSWTPTLQGPTTIKSRAFDDLGNMSSPITRNVTIIGGSTSCPCTVFQASEVPTGSLQVDNPVTLGMKFRSSSSGSITGVRFYKQSGNNGTHRGLLYSSTGTLLAEAPFTSETATGWQQVPFPAAVAITANTTYIVAFHSSGGTYSETNDYFTTAKTNGPLTGLANGTDGPNGVYGYGSSPAFPGSTYQATNYWVDVVFNNGAPPSNPAPTVAITSPANGATFTAPASITINANAADTSPGTVSKVDFYNGTTLLGTDVSSPYSFAWSNVAAGTYSLTARATDNGGTTTTSAAVSITVNGSNPPSTCPCTVFRPTDVPGGTIQNDGQSVQLGMKFRSSVNGNVTAVRFYKQTGNTGTHIGQLYSSTGTLLAQATFINETASGWQEVNFSSPVSITANTTYVITYHSSEGHYSVNDFGFTSSIVNGPLTGLQNGFDGRNGVYLYTATPAYPTENYEASNYYVDAVFNTVSSAASTASRLNIATPEVGAQVKLTQAEGMMVYPNPVTHKAKVQFVLVEGGAYTLDLYDAQGRLVKVLRQGKVNAGELNIIEVDGAKLAKGLYLVRLQTNTGAQTAKLLLDR</sequence>
<proteinExistence type="predicted"/>
<feature type="transmembrane region" description="Helical" evidence="1">
    <location>
        <begin position="37"/>
        <end position="55"/>
    </location>
</feature>
<keyword evidence="1" id="KW-0472">Membrane</keyword>
<dbReference type="NCBIfam" id="TIGR04183">
    <property type="entry name" value="Por_Secre_tail"/>
    <property type="match status" value="1"/>
</dbReference>
<evidence type="ECO:0000259" key="2">
    <source>
        <dbReference type="Pfam" id="PF13313"/>
    </source>
</evidence>
<dbReference type="Pfam" id="PF13313">
    <property type="entry name" value="DUF4082"/>
    <property type="match status" value="2"/>
</dbReference>
<feature type="domain" description="DUF4082" evidence="2">
    <location>
        <begin position="927"/>
        <end position="1072"/>
    </location>
</feature>
<dbReference type="InterPro" id="IPR046540">
    <property type="entry name" value="DMFA2_C"/>
</dbReference>